<evidence type="ECO:0000256" key="6">
    <source>
        <dbReference type="SAM" id="Phobius"/>
    </source>
</evidence>
<keyword evidence="3 6" id="KW-0812">Transmembrane</keyword>
<comment type="caution">
    <text evidence="7">The sequence shown here is derived from an EMBL/GenBank/DDBJ whole genome shotgun (WGS) entry which is preliminary data.</text>
</comment>
<keyword evidence="2" id="KW-1003">Cell membrane</keyword>
<dbReference type="RefSeq" id="WP_055149813.1">
    <property type="nucleotide sequence ID" value="NZ_CAKZPM010000004.1"/>
</dbReference>
<keyword evidence="4 6" id="KW-1133">Transmembrane helix</keyword>
<comment type="subcellular location">
    <subcellularLocation>
        <location evidence="1">Cell membrane</location>
        <topology evidence="1">Multi-pass membrane protein</topology>
    </subcellularLocation>
</comment>
<dbReference type="InterPro" id="IPR005495">
    <property type="entry name" value="LptG/LptF_permease"/>
</dbReference>
<feature type="transmembrane region" description="Helical" evidence="6">
    <location>
        <begin position="336"/>
        <end position="357"/>
    </location>
</feature>
<reference evidence="7 8" key="1">
    <citation type="submission" date="2015-07" db="EMBL/GenBank/DDBJ databases">
        <title>The draft genome sequence of Leadbetterella sp. JN14-9.</title>
        <authorList>
            <person name="Liu Y."/>
            <person name="Du J."/>
            <person name="Shao Z."/>
        </authorList>
    </citation>
    <scope>NUCLEOTIDE SEQUENCE [LARGE SCALE GENOMIC DNA]</scope>
    <source>
        <strain evidence="7 8">JN14-9</strain>
    </source>
</reference>
<proteinExistence type="predicted"/>
<dbReference type="STRING" id="1605367.AFM12_15320"/>
<gene>
    <name evidence="7" type="ORF">AFM12_15320</name>
</gene>
<dbReference type="Proteomes" id="UP000050454">
    <property type="component" value="Unassembled WGS sequence"/>
</dbReference>
<evidence type="ECO:0000256" key="3">
    <source>
        <dbReference type="ARBA" id="ARBA00022692"/>
    </source>
</evidence>
<evidence type="ECO:0000313" key="8">
    <source>
        <dbReference type="Proteomes" id="UP000050454"/>
    </source>
</evidence>
<feature type="transmembrane region" description="Helical" evidence="6">
    <location>
        <begin position="104"/>
        <end position="123"/>
    </location>
</feature>
<sequence>MKILDKYLLKKFLKTYVFAVFVIVLVILVIDYVEKNDDFIQKNAPTSEILLTYYANLAPYWANYISPLMIFISTVFFTAKLAAHSEIIAILTSGVSFRRLMFPYAMGALLIGLFSFVMVGWILPKANAKRIAFENQYINDTFFFSDRDFHMTVAPDTYVYFSTYNNQSKTAFDFTIEKFEGNELIEKLSARRAMWIDSLAKWRIYDYRIREIGIMKDELTIDRQYVDSTLSMYPTDFESSHGIQETFTINELNSQIDLLRSRGSEGIEPFLIERYQRYATPFAVLILSLMALIVSARKRRGGVGLQIAIGFVLAFTYILFYIMSKGIAESGNMNPLLAVWLPNIVFSVIATFMYFTVPR</sequence>
<protein>
    <submittedName>
        <fullName evidence="7">Permease</fullName>
    </submittedName>
</protein>
<keyword evidence="5 6" id="KW-0472">Membrane</keyword>
<evidence type="ECO:0000256" key="1">
    <source>
        <dbReference type="ARBA" id="ARBA00004651"/>
    </source>
</evidence>
<feature type="transmembrane region" description="Helical" evidence="6">
    <location>
        <begin position="303"/>
        <end position="324"/>
    </location>
</feature>
<dbReference type="EMBL" id="LGTQ01000012">
    <property type="protein sequence ID" value="KPM47182.1"/>
    <property type="molecule type" value="Genomic_DNA"/>
</dbReference>
<dbReference type="PANTHER" id="PTHR33529">
    <property type="entry name" value="SLR0882 PROTEIN-RELATED"/>
    <property type="match status" value="1"/>
</dbReference>
<feature type="transmembrane region" description="Helical" evidence="6">
    <location>
        <begin position="278"/>
        <end position="296"/>
    </location>
</feature>
<accession>A0A0P7BJ38</accession>
<organism evidence="7 8">
    <name type="scientific">Jiulongibacter sediminis</name>
    <dbReference type="NCBI Taxonomy" id="1605367"/>
    <lineage>
        <taxon>Bacteria</taxon>
        <taxon>Pseudomonadati</taxon>
        <taxon>Bacteroidota</taxon>
        <taxon>Cytophagia</taxon>
        <taxon>Cytophagales</taxon>
        <taxon>Leadbetterellaceae</taxon>
        <taxon>Jiulongibacter</taxon>
    </lineage>
</organism>
<name>A0A0P7BJ38_9BACT</name>
<dbReference type="Pfam" id="PF03739">
    <property type="entry name" value="LptF_LptG"/>
    <property type="match status" value="1"/>
</dbReference>
<keyword evidence="8" id="KW-1185">Reference proteome</keyword>
<dbReference type="OrthoDB" id="9807977at2"/>
<dbReference type="PATRIC" id="fig|1605367.3.peg.486"/>
<dbReference type="PANTHER" id="PTHR33529:SF8">
    <property type="entry name" value="PERMEASE, YJGP_YJGQ FAMILY"/>
    <property type="match status" value="1"/>
</dbReference>
<dbReference type="GO" id="GO:0043190">
    <property type="term" value="C:ATP-binding cassette (ABC) transporter complex"/>
    <property type="evidence" value="ECO:0007669"/>
    <property type="project" value="TreeGrafter"/>
</dbReference>
<evidence type="ECO:0000256" key="5">
    <source>
        <dbReference type="ARBA" id="ARBA00023136"/>
    </source>
</evidence>
<dbReference type="AlphaFoldDB" id="A0A0P7BJ38"/>
<feature type="transmembrane region" description="Helical" evidence="6">
    <location>
        <begin position="61"/>
        <end position="83"/>
    </location>
</feature>
<evidence type="ECO:0000256" key="4">
    <source>
        <dbReference type="ARBA" id="ARBA00022989"/>
    </source>
</evidence>
<dbReference type="GO" id="GO:0015920">
    <property type="term" value="P:lipopolysaccharide transport"/>
    <property type="evidence" value="ECO:0007669"/>
    <property type="project" value="TreeGrafter"/>
</dbReference>
<feature type="transmembrane region" description="Helical" evidence="6">
    <location>
        <begin position="12"/>
        <end position="33"/>
    </location>
</feature>
<evidence type="ECO:0000256" key="2">
    <source>
        <dbReference type="ARBA" id="ARBA00022475"/>
    </source>
</evidence>
<evidence type="ECO:0000313" key="7">
    <source>
        <dbReference type="EMBL" id="KPM47182.1"/>
    </source>
</evidence>